<evidence type="ECO:0000313" key="2">
    <source>
        <dbReference type="Proteomes" id="UP000818029"/>
    </source>
</evidence>
<keyword evidence="1" id="KW-0175">Coiled coil</keyword>
<gene>
    <name evidence="3" type="primary">LOC121206039</name>
</gene>
<dbReference type="PANTHER" id="PTHR48200:SF1">
    <property type="entry name" value="AMINOTRANSFERASE-LIKE PLANT MOBILE DOMAIN-CONTAINING PROTEIN"/>
    <property type="match status" value="1"/>
</dbReference>
<reference evidence="2" key="1">
    <citation type="journal article" date="2020" name="Nat. Genet.">
        <title>Genomic diversifications of five Gossypium allopolyploid species and their impact on cotton improvement.</title>
        <authorList>
            <person name="Chen Z.J."/>
            <person name="Sreedasyam A."/>
            <person name="Ando A."/>
            <person name="Song Q."/>
            <person name="De Santiago L.M."/>
            <person name="Hulse-Kemp A.M."/>
            <person name="Ding M."/>
            <person name="Ye W."/>
            <person name="Kirkbride R.C."/>
            <person name="Jenkins J."/>
            <person name="Plott C."/>
            <person name="Lovell J."/>
            <person name="Lin Y.M."/>
            <person name="Vaughn R."/>
            <person name="Liu B."/>
            <person name="Simpson S."/>
            <person name="Scheffler B.E."/>
            <person name="Wen L."/>
            <person name="Saski C.A."/>
            <person name="Grover C.E."/>
            <person name="Hu G."/>
            <person name="Conover J.L."/>
            <person name="Carlson J.W."/>
            <person name="Shu S."/>
            <person name="Boston L.B."/>
            <person name="Williams M."/>
            <person name="Peterson D.G."/>
            <person name="McGee K."/>
            <person name="Jones D.C."/>
            <person name="Wendel J.F."/>
            <person name="Stelly D.M."/>
            <person name="Grimwood J."/>
            <person name="Schmutz J."/>
        </authorList>
    </citation>
    <scope>NUCLEOTIDE SEQUENCE [LARGE SCALE GENOMIC DNA]</scope>
    <source>
        <strain evidence="2">cv. TM-1</strain>
    </source>
</reference>
<organism evidence="2 3">
    <name type="scientific">Gossypium hirsutum</name>
    <name type="common">Upland cotton</name>
    <name type="synonym">Gossypium mexicanum</name>
    <dbReference type="NCBI Taxonomy" id="3635"/>
    <lineage>
        <taxon>Eukaryota</taxon>
        <taxon>Viridiplantae</taxon>
        <taxon>Streptophyta</taxon>
        <taxon>Embryophyta</taxon>
        <taxon>Tracheophyta</taxon>
        <taxon>Spermatophyta</taxon>
        <taxon>Magnoliopsida</taxon>
        <taxon>eudicotyledons</taxon>
        <taxon>Gunneridae</taxon>
        <taxon>Pentapetalae</taxon>
        <taxon>rosids</taxon>
        <taxon>malvids</taxon>
        <taxon>Malvales</taxon>
        <taxon>Malvaceae</taxon>
        <taxon>Malvoideae</taxon>
        <taxon>Gossypium</taxon>
    </lineage>
</organism>
<feature type="coiled-coil region" evidence="1">
    <location>
        <begin position="15"/>
        <end position="88"/>
    </location>
</feature>
<sequence length="133" mass="16070">MRFNDNIPRPILGEARSLEENLRVISSELEVMKQEFERKNSKLEKRIEKLEEEKTCLSLDVDVQKMEVEKIKKEKRKVEEDRDDLKTHYKKAHMALKRVGLGKSSEQWQQEIQEERVKAEYWEKKFQEMQSCN</sequence>
<dbReference type="GeneID" id="121206039"/>
<proteinExistence type="predicted"/>
<protein>
    <submittedName>
        <fullName evidence="3">Spindle pole body component 110-like</fullName>
    </submittedName>
</protein>
<reference evidence="3" key="2">
    <citation type="submission" date="2025-08" db="UniProtKB">
        <authorList>
            <consortium name="RefSeq"/>
        </authorList>
    </citation>
    <scope>IDENTIFICATION</scope>
</reference>
<dbReference type="Proteomes" id="UP000818029">
    <property type="component" value="Chromosome A09"/>
</dbReference>
<evidence type="ECO:0000256" key="1">
    <source>
        <dbReference type="SAM" id="Coils"/>
    </source>
</evidence>
<dbReference type="RefSeq" id="XP_040932142.1">
    <property type="nucleotide sequence ID" value="XM_041076208.1"/>
</dbReference>
<name>A0ABM2YNP8_GOSHI</name>
<accession>A0ABM2YNP8</accession>
<dbReference type="PANTHER" id="PTHR48200">
    <property type="entry name" value="PROTEIN, PUTATIVE-RELATED"/>
    <property type="match status" value="1"/>
</dbReference>
<evidence type="ECO:0000313" key="3">
    <source>
        <dbReference type="RefSeq" id="XP_040932142.1"/>
    </source>
</evidence>
<keyword evidence="2" id="KW-1185">Reference proteome</keyword>